<evidence type="ECO:0000256" key="6">
    <source>
        <dbReference type="ARBA" id="ARBA00023239"/>
    </source>
</evidence>
<dbReference type="PROSITE" id="PS50125">
    <property type="entry name" value="GUANYLATE_CYCLASE_2"/>
    <property type="match status" value="1"/>
</dbReference>
<dbReference type="PANTHER" id="PTHR11920:SF335">
    <property type="entry name" value="GUANYLATE CYCLASE"/>
    <property type="match status" value="1"/>
</dbReference>
<evidence type="ECO:0000256" key="7">
    <source>
        <dbReference type="SAM" id="Phobius"/>
    </source>
</evidence>
<feature type="transmembrane region" description="Helical" evidence="7">
    <location>
        <begin position="942"/>
        <end position="969"/>
    </location>
</feature>
<dbReference type="Proteomes" id="UP000179807">
    <property type="component" value="Unassembled WGS sequence"/>
</dbReference>
<organism evidence="9 10">
    <name type="scientific">Tritrichomonas foetus</name>
    <dbReference type="NCBI Taxonomy" id="1144522"/>
    <lineage>
        <taxon>Eukaryota</taxon>
        <taxon>Metamonada</taxon>
        <taxon>Parabasalia</taxon>
        <taxon>Tritrichomonadida</taxon>
        <taxon>Tritrichomonadidae</taxon>
        <taxon>Tritrichomonas</taxon>
    </lineage>
</organism>
<dbReference type="CDD" id="cd07302">
    <property type="entry name" value="CHD"/>
    <property type="match status" value="1"/>
</dbReference>
<dbReference type="GO" id="GO:0004383">
    <property type="term" value="F:guanylate cyclase activity"/>
    <property type="evidence" value="ECO:0007669"/>
    <property type="project" value="TreeGrafter"/>
</dbReference>
<evidence type="ECO:0000259" key="8">
    <source>
        <dbReference type="PROSITE" id="PS50125"/>
    </source>
</evidence>
<feature type="transmembrane region" description="Helical" evidence="7">
    <location>
        <begin position="85"/>
        <end position="107"/>
    </location>
</feature>
<dbReference type="GO" id="GO:0005886">
    <property type="term" value="C:plasma membrane"/>
    <property type="evidence" value="ECO:0007669"/>
    <property type="project" value="TreeGrafter"/>
</dbReference>
<feature type="transmembrane region" description="Helical" evidence="7">
    <location>
        <begin position="981"/>
        <end position="1003"/>
    </location>
</feature>
<dbReference type="InterPro" id="IPR050401">
    <property type="entry name" value="Cyclic_nucleotide_synthase"/>
</dbReference>
<keyword evidence="2 7" id="KW-0812">Transmembrane</keyword>
<dbReference type="GO" id="GO:0001653">
    <property type="term" value="F:peptide receptor activity"/>
    <property type="evidence" value="ECO:0007669"/>
    <property type="project" value="TreeGrafter"/>
</dbReference>
<keyword evidence="5 7" id="KW-0472">Membrane</keyword>
<dbReference type="VEuPathDB" id="TrichDB:TRFO_34757"/>
<protein>
    <submittedName>
        <fullName evidence="9">Adenylate and Guanylate cyclase catalytic domain containing protein</fullName>
    </submittedName>
</protein>
<dbReference type="GO" id="GO:0007168">
    <property type="term" value="P:receptor guanylyl cyclase signaling pathway"/>
    <property type="evidence" value="ECO:0007669"/>
    <property type="project" value="TreeGrafter"/>
</dbReference>
<dbReference type="InterPro" id="IPR029787">
    <property type="entry name" value="Nucleotide_cyclase"/>
</dbReference>
<feature type="transmembrane region" description="Helical" evidence="7">
    <location>
        <begin position="1158"/>
        <end position="1179"/>
    </location>
</feature>
<feature type="domain" description="Guanylate cyclase" evidence="8">
    <location>
        <begin position="1374"/>
        <end position="1506"/>
    </location>
</feature>
<feature type="transmembrane region" description="Helical" evidence="7">
    <location>
        <begin position="154"/>
        <end position="176"/>
    </location>
</feature>
<feature type="transmembrane region" description="Helical" evidence="7">
    <location>
        <begin position="321"/>
        <end position="341"/>
    </location>
</feature>
<evidence type="ECO:0000256" key="4">
    <source>
        <dbReference type="ARBA" id="ARBA00022989"/>
    </source>
</evidence>
<feature type="transmembrane region" description="Helical" evidence="7">
    <location>
        <begin position="844"/>
        <end position="867"/>
    </location>
</feature>
<sequence>MAESSHAAPVYSFSSGNSNDSFNSNSLAKYHGLIRQNYLKVFRRDLLQLFGYVYSIAPPFAIVHNIMTVFRIIQFLMPALCPSFPNFWTIGSVEQVTMDVLSVVYYVLPTTSRINGSRILIYFYIAVQASVFIVTFVSMFYFKKYAKLPSFIPPFLAFYNATFGHYLHPIIIAISFEGLSYVITRTYPAQNSEVEFICLFIITFILMGLHIYIIILTSQTLVFRPNSLISATSTPQNLIFAATILVNAFLGMAGPLSRIPQLVFLVLTIIVYALSSFSVFITGGFIFNYQANMVLSSSITGFFFTILVFVCVYLGKPSELMFFFIFIIFFVLVTIINYFILRRLSLNNMRILDVIYENSTNFEIVKNPNHFLNLVVTGLDNAHPVIIELKFFSLAIEQWQSSQVIWYIFAKFVAIYPEETQTLSWIFHNITSLKLTGSAIRCIKEQTLSISRQREPNLSTELKTKLSIINKQVQSTKHKLRHVWDVVIQGNIGEVEASTKRALSAISQVDADFKHLVRQYPNNRFVTRTYSRFLFDIAADHIMSNQMIEKTRLLQRGIAVNSDQTHELGLSILKNLPDNIKSQRDNQQMMNIESPPSINQEQTDFDDEIRPDIDQILTLRHRIEELAIPSILGSKILRIMILFIFLVIPCIFGLIYFNTFLDTLQTPLEFLSSLAILHAYSFQILSFSVRYTLENASLYGSFNYSNDNPPAQFGYSWSTKEQLRYIISQTSDKIQEFGTFRKFEQGNSYIQQAQNLIFSNTVNYNYYTSPQNYSNTNLSIQSAIMDFAIQQNVLLSDEPITPAVMSSSTILNPINNGNNISININQALQYMIDYIDEKNSQTRFISYTLLVVIGIAEILAFFISLFVELRWIKTNKQETYQCLLALPKNTVSALAENLKILKKENPSENPSQNPNLEMNKQEENILKIFNSGGCSETQLSDVLLIIFGTILIFGLTIGCLVLFCLSVIIENRILKESAPHLVYLLGSYSMMLGALTCSHLVLLNFTEYAPPGWPIERSINRMNLRLNQSRDFYHLSSYGGAGDGQVPFKGFEEGVKLAQATINCSINESIPKDFSEVLSCYPADMAFILIEPVLTYSFLPFQEGITSSLDIYDPIYTAIWREMVSPLYNSFFYPIHLTIIPTITKQLNEEKNVTIPGISTMLVITIVFEAILFIQLMMIEQHIRSVLKLLLHCPPEIVLSTPKIMKIFSGDFSRQISDTMNRDSEFFDSVFVSLPDAIMYANSEMIIQAANLSCQRIFGDINLVGMSIKEFFTSRRFTGKTDILFSSANSNPVEPLIYRKDENTELHLEASSMYASGKFVMSCRDVTQAFRYNTLIREERAKSDQLLATILPPSLVKRVQEGEKNISFAVQSASILFSDIVEFTPWCGSLPAATVMSTLNILFKRFDAILASKPTMTKIKCIGDCYMAAGGIFAEINQPTEHAKEVVSFGIESIQAIIEINKEIGENLRIRVGVNTGGPIVAGVLGIGKPTFEILGPAINMAQQMEHHGVPMAVHISRAVYELIYGDTFTIRERGTVDVKGGSVITYLVTHKN</sequence>
<evidence type="ECO:0000256" key="5">
    <source>
        <dbReference type="ARBA" id="ARBA00023136"/>
    </source>
</evidence>
<feature type="transmembrane region" description="Helical" evidence="7">
    <location>
        <begin position="294"/>
        <end position="315"/>
    </location>
</feature>
<evidence type="ECO:0000313" key="9">
    <source>
        <dbReference type="EMBL" id="OHS98894.1"/>
    </source>
</evidence>
<name>A0A1J4JID0_9EUKA</name>
<dbReference type="SUPFAM" id="SSF55073">
    <property type="entry name" value="Nucleotide cyclase"/>
    <property type="match status" value="1"/>
</dbReference>
<gene>
    <name evidence="9" type="ORF">TRFO_34757</name>
</gene>
<evidence type="ECO:0000313" key="10">
    <source>
        <dbReference type="Proteomes" id="UP000179807"/>
    </source>
</evidence>
<feature type="transmembrane region" description="Helical" evidence="7">
    <location>
        <begin position="49"/>
        <end position="73"/>
    </location>
</feature>
<keyword evidence="3" id="KW-0547">Nucleotide-binding</keyword>
<comment type="subcellular location">
    <subcellularLocation>
        <location evidence="1">Membrane</location>
    </subcellularLocation>
</comment>
<feature type="transmembrane region" description="Helical" evidence="7">
    <location>
        <begin position="636"/>
        <end position="658"/>
    </location>
</feature>
<dbReference type="GO" id="GO:0004016">
    <property type="term" value="F:adenylate cyclase activity"/>
    <property type="evidence" value="ECO:0007669"/>
    <property type="project" value="TreeGrafter"/>
</dbReference>
<comment type="caution">
    <text evidence="9">The sequence shown here is derived from an EMBL/GenBank/DDBJ whole genome shotgun (WGS) entry which is preliminary data.</text>
</comment>
<keyword evidence="4 7" id="KW-1133">Transmembrane helix</keyword>
<reference evidence="9" key="1">
    <citation type="submission" date="2016-10" db="EMBL/GenBank/DDBJ databases">
        <authorList>
            <person name="Benchimol M."/>
            <person name="Almeida L.G."/>
            <person name="Vasconcelos A.T."/>
            <person name="Perreira-Neves A."/>
            <person name="Rosa I.A."/>
            <person name="Tasca T."/>
            <person name="Bogo M.R."/>
            <person name="de Souza W."/>
        </authorList>
    </citation>
    <scope>NUCLEOTIDE SEQUENCE [LARGE SCALE GENOMIC DNA]</scope>
    <source>
        <strain evidence="9">K</strain>
    </source>
</reference>
<feature type="transmembrane region" description="Helical" evidence="7">
    <location>
        <begin position="196"/>
        <end position="217"/>
    </location>
</feature>
<feature type="transmembrane region" description="Helical" evidence="7">
    <location>
        <begin position="119"/>
        <end position="142"/>
    </location>
</feature>
<keyword evidence="10" id="KW-1185">Reference proteome</keyword>
<evidence type="ECO:0000256" key="2">
    <source>
        <dbReference type="ARBA" id="ARBA00022692"/>
    </source>
</evidence>
<dbReference type="EMBL" id="MLAK01001034">
    <property type="protein sequence ID" value="OHS98894.1"/>
    <property type="molecule type" value="Genomic_DNA"/>
</dbReference>
<dbReference type="GeneID" id="94844557"/>
<feature type="transmembrane region" description="Helical" evidence="7">
    <location>
        <begin position="262"/>
        <end position="287"/>
    </location>
</feature>
<dbReference type="InterPro" id="IPR001054">
    <property type="entry name" value="A/G_cyclase"/>
</dbReference>
<dbReference type="PANTHER" id="PTHR11920">
    <property type="entry name" value="GUANYLYL CYCLASE"/>
    <property type="match status" value="1"/>
</dbReference>
<evidence type="ECO:0000256" key="1">
    <source>
        <dbReference type="ARBA" id="ARBA00004370"/>
    </source>
</evidence>
<evidence type="ECO:0000256" key="3">
    <source>
        <dbReference type="ARBA" id="ARBA00022741"/>
    </source>
</evidence>
<dbReference type="GO" id="GO:0000166">
    <property type="term" value="F:nucleotide binding"/>
    <property type="evidence" value="ECO:0007669"/>
    <property type="project" value="UniProtKB-KW"/>
</dbReference>
<feature type="transmembrane region" description="Helical" evidence="7">
    <location>
        <begin position="238"/>
        <end position="256"/>
    </location>
</feature>
<accession>A0A1J4JID0</accession>
<keyword evidence="6" id="KW-0456">Lyase</keyword>
<dbReference type="GO" id="GO:0035556">
    <property type="term" value="P:intracellular signal transduction"/>
    <property type="evidence" value="ECO:0007669"/>
    <property type="project" value="InterPro"/>
</dbReference>
<dbReference type="SMART" id="SM00044">
    <property type="entry name" value="CYCc"/>
    <property type="match status" value="1"/>
</dbReference>
<dbReference type="RefSeq" id="XP_068352031.1">
    <property type="nucleotide sequence ID" value="XM_068509853.1"/>
</dbReference>
<proteinExistence type="predicted"/>
<dbReference type="Gene3D" id="3.30.70.1230">
    <property type="entry name" value="Nucleotide cyclase"/>
    <property type="match status" value="1"/>
</dbReference>
<dbReference type="Pfam" id="PF00211">
    <property type="entry name" value="Guanylate_cyc"/>
    <property type="match status" value="1"/>
</dbReference>